<dbReference type="CDD" id="cd04586">
    <property type="entry name" value="CBS_pair_BON_assoc"/>
    <property type="match status" value="1"/>
</dbReference>
<dbReference type="PANTHER" id="PTHR43080:SF2">
    <property type="entry name" value="CBS DOMAIN-CONTAINING PROTEIN"/>
    <property type="match status" value="1"/>
</dbReference>
<sequence length="138" mass="15432">MAELLAKDIMTKKVITISKDATLAELAKLLIKNKISGVPIVDKREELVGIVTEADLIIKESNLPFPLSFSFAFLESYESYTKSTKEYLETRVEEVMSTNVKTAREDMPISKVVNIMINNNINRLPVLNNDGKLTGIIT</sequence>
<name>X1DF19_9ZZZZ</name>
<dbReference type="SMART" id="SM00116">
    <property type="entry name" value="CBS"/>
    <property type="match status" value="2"/>
</dbReference>
<dbReference type="InterPro" id="IPR000644">
    <property type="entry name" value="CBS_dom"/>
</dbReference>
<dbReference type="Gene3D" id="3.10.580.10">
    <property type="entry name" value="CBS-domain"/>
    <property type="match status" value="1"/>
</dbReference>
<dbReference type="Pfam" id="PF00571">
    <property type="entry name" value="CBS"/>
    <property type="match status" value="2"/>
</dbReference>
<keyword evidence="1" id="KW-0129">CBS domain</keyword>
<feature type="non-terminal residue" evidence="3">
    <location>
        <position position="138"/>
    </location>
</feature>
<dbReference type="InterPro" id="IPR051257">
    <property type="entry name" value="Diverse_CBS-Domain"/>
</dbReference>
<evidence type="ECO:0000256" key="1">
    <source>
        <dbReference type="ARBA" id="ARBA00023122"/>
    </source>
</evidence>
<feature type="domain" description="CBS" evidence="2">
    <location>
        <begin position="96"/>
        <end position="138"/>
    </location>
</feature>
<dbReference type="PANTHER" id="PTHR43080">
    <property type="entry name" value="CBS DOMAIN-CONTAINING PROTEIN CBSX3, MITOCHONDRIAL"/>
    <property type="match status" value="1"/>
</dbReference>
<organism evidence="3">
    <name type="scientific">marine sediment metagenome</name>
    <dbReference type="NCBI Taxonomy" id="412755"/>
    <lineage>
        <taxon>unclassified sequences</taxon>
        <taxon>metagenomes</taxon>
        <taxon>ecological metagenomes</taxon>
    </lineage>
</organism>
<dbReference type="PROSITE" id="PS51371">
    <property type="entry name" value="CBS"/>
    <property type="match status" value="2"/>
</dbReference>
<reference evidence="3" key="1">
    <citation type="journal article" date="2014" name="Front. Microbiol.">
        <title>High frequency of phylogenetically diverse reductive dehalogenase-homologous genes in deep subseafloor sedimentary metagenomes.</title>
        <authorList>
            <person name="Kawai M."/>
            <person name="Futagami T."/>
            <person name="Toyoda A."/>
            <person name="Takaki Y."/>
            <person name="Nishi S."/>
            <person name="Hori S."/>
            <person name="Arai W."/>
            <person name="Tsubouchi T."/>
            <person name="Morono Y."/>
            <person name="Uchiyama I."/>
            <person name="Ito T."/>
            <person name="Fujiyama A."/>
            <person name="Inagaki F."/>
            <person name="Takami H."/>
        </authorList>
    </citation>
    <scope>NUCLEOTIDE SEQUENCE</scope>
    <source>
        <strain evidence="3">Expedition CK06-06</strain>
    </source>
</reference>
<protein>
    <recommendedName>
        <fullName evidence="2">CBS domain-containing protein</fullName>
    </recommendedName>
</protein>
<dbReference type="EMBL" id="BART01020409">
    <property type="protein sequence ID" value="GAH03654.1"/>
    <property type="molecule type" value="Genomic_DNA"/>
</dbReference>
<feature type="domain" description="CBS" evidence="2">
    <location>
        <begin position="10"/>
        <end position="67"/>
    </location>
</feature>
<comment type="caution">
    <text evidence="3">The sequence shown here is derived from an EMBL/GenBank/DDBJ whole genome shotgun (WGS) entry which is preliminary data.</text>
</comment>
<gene>
    <name evidence="3" type="ORF">S01H4_37927</name>
</gene>
<dbReference type="SUPFAM" id="SSF54631">
    <property type="entry name" value="CBS-domain pair"/>
    <property type="match status" value="1"/>
</dbReference>
<evidence type="ECO:0000313" key="3">
    <source>
        <dbReference type="EMBL" id="GAH03654.1"/>
    </source>
</evidence>
<proteinExistence type="predicted"/>
<evidence type="ECO:0000259" key="2">
    <source>
        <dbReference type="PROSITE" id="PS51371"/>
    </source>
</evidence>
<accession>X1DF19</accession>
<dbReference type="InterPro" id="IPR046342">
    <property type="entry name" value="CBS_dom_sf"/>
</dbReference>
<dbReference type="AlphaFoldDB" id="X1DF19"/>